<accession>A0A9N8HCN0</accession>
<gene>
    <name evidence="2" type="ORF">SEMRO_226_G091930.1</name>
</gene>
<reference evidence="2" key="1">
    <citation type="submission" date="2020-06" db="EMBL/GenBank/DDBJ databases">
        <authorList>
            <consortium name="Plant Systems Biology data submission"/>
        </authorList>
    </citation>
    <scope>NUCLEOTIDE SEQUENCE</scope>
    <source>
        <strain evidence="2">D6</strain>
    </source>
</reference>
<sequence>MPAKRTTSTNSNLSNLSEEQLQEYIFDALEKKPITGTSEAGSEEEESTPQVIVIRRSARPSGSRSSSRSPTRPSSRSPAASRSPTRRTKAQRTKSASSYSKRGSTAIDPAKIITMLEDFAGKDDNTAGEYLQFLKKNEPKTEASPYRPTRRARTRSPMPRTRSAAGLSKSLRSSSVKNLIPASTAA</sequence>
<dbReference type="Proteomes" id="UP001153069">
    <property type="component" value="Unassembled WGS sequence"/>
</dbReference>
<feature type="region of interest" description="Disordered" evidence="1">
    <location>
        <begin position="132"/>
        <end position="186"/>
    </location>
</feature>
<name>A0A9N8HCN0_9STRA</name>
<dbReference type="EMBL" id="CAICTM010000225">
    <property type="protein sequence ID" value="CAB9505273.1"/>
    <property type="molecule type" value="Genomic_DNA"/>
</dbReference>
<evidence type="ECO:0000313" key="3">
    <source>
        <dbReference type="Proteomes" id="UP001153069"/>
    </source>
</evidence>
<feature type="region of interest" description="Disordered" evidence="1">
    <location>
        <begin position="27"/>
        <end position="110"/>
    </location>
</feature>
<feature type="compositionally biased region" description="Low complexity" evidence="1">
    <location>
        <begin position="59"/>
        <end position="83"/>
    </location>
</feature>
<evidence type="ECO:0000256" key="1">
    <source>
        <dbReference type="SAM" id="MobiDB-lite"/>
    </source>
</evidence>
<evidence type="ECO:0000313" key="2">
    <source>
        <dbReference type="EMBL" id="CAB9505273.1"/>
    </source>
</evidence>
<protein>
    <submittedName>
        <fullName evidence="2">Uncharacterized protein</fullName>
    </submittedName>
</protein>
<feature type="compositionally biased region" description="Polar residues" evidence="1">
    <location>
        <begin position="93"/>
        <end position="103"/>
    </location>
</feature>
<organism evidence="2 3">
    <name type="scientific">Seminavis robusta</name>
    <dbReference type="NCBI Taxonomy" id="568900"/>
    <lineage>
        <taxon>Eukaryota</taxon>
        <taxon>Sar</taxon>
        <taxon>Stramenopiles</taxon>
        <taxon>Ochrophyta</taxon>
        <taxon>Bacillariophyta</taxon>
        <taxon>Bacillariophyceae</taxon>
        <taxon>Bacillariophycidae</taxon>
        <taxon>Naviculales</taxon>
        <taxon>Naviculaceae</taxon>
        <taxon>Seminavis</taxon>
    </lineage>
</organism>
<keyword evidence="3" id="KW-1185">Reference proteome</keyword>
<dbReference type="AlphaFoldDB" id="A0A9N8HCN0"/>
<comment type="caution">
    <text evidence="2">The sequence shown here is derived from an EMBL/GenBank/DDBJ whole genome shotgun (WGS) entry which is preliminary data.</text>
</comment>
<proteinExistence type="predicted"/>